<feature type="compositionally biased region" description="Low complexity" evidence="1">
    <location>
        <begin position="86"/>
        <end position="95"/>
    </location>
</feature>
<dbReference type="Proteomes" id="UP000818624">
    <property type="component" value="Chromosome 1"/>
</dbReference>
<protein>
    <submittedName>
        <fullName evidence="2">Uncharacterized protein</fullName>
    </submittedName>
</protein>
<evidence type="ECO:0000313" key="2">
    <source>
        <dbReference type="EMBL" id="WFD46066.1"/>
    </source>
</evidence>
<gene>
    <name evidence="2" type="ORF">GLX27_000694</name>
</gene>
<feature type="compositionally biased region" description="Polar residues" evidence="1">
    <location>
        <begin position="117"/>
        <end position="128"/>
    </location>
</feature>
<evidence type="ECO:0000313" key="3">
    <source>
        <dbReference type="Proteomes" id="UP000818624"/>
    </source>
</evidence>
<proteinExistence type="predicted"/>
<sequence length="203" mass="22030">MSEVDEIFAALGGKSAPVSHDKQASTKKEKKASSKRSLEENTEASDDRAKKTKKRAKQESSKGAQSDVAPTNTSKAPRTKDGKGKGAASGATKGDALAKGSAAVPTKPKTRAPTVVHDTSNQTRSAPSQPRPAKLDDEDAAFADSRGKDRTWHYLCRQTHRRRFPHFYGGRAEIEPRRRYVAGLLTQALRYVRLTATAVRVDG</sequence>
<feature type="compositionally biased region" description="Polar residues" evidence="1">
    <location>
        <begin position="61"/>
        <end position="76"/>
    </location>
</feature>
<name>A0ABY8EKD2_MALFU</name>
<evidence type="ECO:0000256" key="1">
    <source>
        <dbReference type="SAM" id="MobiDB-lite"/>
    </source>
</evidence>
<dbReference type="EMBL" id="CP046234">
    <property type="protein sequence ID" value="WFD46066.1"/>
    <property type="molecule type" value="Genomic_DNA"/>
</dbReference>
<organism evidence="2 3">
    <name type="scientific">Malassezia furfur</name>
    <name type="common">Pityriasis versicolor infection agent</name>
    <name type="synonym">Pityrosporum furfur</name>
    <dbReference type="NCBI Taxonomy" id="55194"/>
    <lineage>
        <taxon>Eukaryota</taxon>
        <taxon>Fungi</taxon>
        <taxon>Dikarya</taxon>
        <taxon>Basidiomycota</taxon>
        <taxon>Ustilaginomycotina</taxon>
        <taxon>Malasseziomycetes</taxon>
        <taxon>Malasseziales</taxon>
        <taxon>Malasseziaceae</taxon>
        <taxon>Malassezia</taxon>
    </lineage>
</organism>
<feature type="region of interest" description="Disordered" evidence="1">
    <location>
        <begin position="1"/>
        <end position="142"/>
    </location>
</feature>
<reference evidence="2 3" key="1">
    <citation type="journal article" date="2020" name="Elife">
        <title>Loss of centromere function drives karyotype evolution in closely related Malassezia species.</title>
        <authorList>
            <person name="Sankaranarayanan S.R."/>
            <person name="Ianiri G."/>
            <person name="Coelho M.A."/>
            <person name="Reza M.H."/>
            <person name="Thimmappa B.C."/>
            <person name="Ganguly P."/>
            <person name="Vadnala R.N."/>
            <person name="Sun S."/>
            <person name="Siddharthan R."/>
            <person name="Tellgren-Roth C."/>
            <person name="Dawson T.L."/>
            <person name="Heitman J."/>
            <person name="Sanyal K."/>
        </authorList>
    </citation>
    <scope>NUCLEOTIDE SEQUENCE [LARGE SCALE GENOMIC DNA]</scope>
    <source>
        <strain evidence="2">CBS14141</strain>
    </source>
</reference>
<keyword evidence="3" id="KW-1185">Reference proteome</keyword>
<accession>A0ABY8EKD2</accession>